<dbReference type="PRINTS" id="PR01805">
    <property type="entry name" value="VACJLIPOPROT"/>
</dbReference>
<comment type="similarity">
    <text evidence="1">Belongs to the MlaA family.</text>
</comment>
<name>A0ABV2CRE1_9RHOO</name>
<dbReference type="PROSITE" id="PS51257">
    <property type="entry name" value="PROKAR_LIPOPROTEIN"/>
    <property type="match status" value="1"/>
</dbReference>
<proteinExistence type="inferred from homology"/>
<gene>
    <name evidence="4" type="ORF">ABVT11_09380</name>
</gene>
<sequence length="235" mass="25675">MLRTCLCAASLLLLTLSGCATTATNPADPWESVNRKVYAVNDSLDRYALRPVAQGYKTVVPLPLRTNVSNFFGNIEDVWTGLNNLLQGKPREGASDFGRVAINSTIGILGLFDVATDIGLEKHEEDLGQTLGVWGMGPGPYVMLPLLGPSTVRDAGGSVPRYLLDPSSEISRIPLRNSVTALKLVNARAQLIGADSALDEAALDRYGYLRDFYLKSRQSQIFDGHPPREKDDYYE</sequence>
<keyword evidence="2 3" id="KW-0732">Signal</keyword>
<keyword evidence="5" id="KW-1185">Reference proteome</keyword>
<dbReference type="EMBL" id="JBEWLZ010000004">
    <property type="protein sequence ID" value="MET1490037.1"/>
    <property type="molecule type" value="Genomic_DNA"/>
</dbReference>
<keyword evidence="4" id="KW-0449">Lipoprotein</keyword>
<reference evidence="4 5" key="1">
    <citation type="submission" date="2024-07" db="EMBL/GenBank/DDBJ databases">
        <title>Uliginosibacterium paludis KCTC:42655.</title>
        <authorList>
            <person name="Kim M.K."/>
        </authorList>
    </citation>
    <scope>NUCLEOTIDE SEQUENCE [LARGE SCALE GENOMIC DNA]</scope>
    <source>
        <strain evidence="4 5">KCTC 42655</strain>
    </source>
</reference>
<dbReference type="PANTHER" id="PTHR30035:SF3">
    <property type="entry name" value="INTERMEMBRANE PHOSPHOLIPID TRANSPORT SYSTEM LIPOPROTEIN MLAA"/>
    <property type="match status" value="1"/>
</dbReference>
<accession>A0ABV2CRE1</accession>
<protein>
    <submittedName>
        <fullName evidence="4">VacJ family lipoprotein</fullName>
    </submittedName>
</protein>
<dbReference type="RefSeq" id="WP_345923455.1">
    <property type="nucleotide sequence ID" value="NZ_JBDIVF010000001.1"/>
</dbReference>
<dbReference type="Pfam" id="PF04333">
    <property type="entry name" value="MlaA"/>
    <property type="match status" value="1"/>
</dbReference>
<dbReference type="Proteomes" id="UP001548590">
    <property type="component" value="Unassembled WGS sequence"/>
</dbReference>
<organism evidence="4 5">
    <name type="scientific">Uliginosibacterium paludis</name>
    <dbReference type="NCBI Taxonomy" id="1615952"/>
    <lineage>
        <taxon>Bacteria</taxon>
        <taxon>Pseudomonadati</taxon>
        <taxon>Pseudomonadota</taxon>
        <taxon>Betaproteobacteria</taxon>
        <taxon>Rhodocyclales</taxon>
        <taxon>Zoogloeaceae</taxon>
        <taxon>Uliginosibacterium</taxon>
    </lineage>
</organism>
<evidence type="ECO:0000313" key="4">
    <source>
        <dbReference type="EMBL" id="MET1490037.1"/>
    </source>
</evidence>
<feature type="chain" id="PRO_5045689242" evidence="3">
    <location>
        <begin position="23"/>
        <end position="235"/>
    </location>
</feature>
<dbReference type="InterPro" id="IPR007428">
    <property type="entry name" value="MlaA"/>
</dbReference>
<feature type="signal peptide" evidence="3">
    <location>
        <begin position="1"/>
        <end position="22"/>
    </location>
</feature>
<evidence type="ECO:0000256" key="2">
    <source>
        <dbReference type="ARBA" id="ARBA00022729"/>
    </source>
</evidence>
<evidence type="ECO:0000256" key="3">
    <source>
        <dbReference type="SAM" id="SignalP"/>
    </source>
</evidence>
<evidence type="ECO:0000313" key="5">
    <source>
        <dbReference type="Proteomes" id="UP001548590"/>
    </source>
</evidence>
<evidence type="ECO:0000256" key="1">
    <source>
        <dbReference type="ARBA" id="ARBA00010634"/>
    </source>
</evidence>
<dbReference type="PANTHER" id="PTHR30035">
    <property type="entry name" value="LIPOPROTEIN VACJ-RELATED"/>
    <property type="match status" value="1"/>
</dbReference>
<comment type="caution">
    <text evidence="4">The sequence shown here is derived from an EMBL/GenBank/DDBJ whole genome shotgun (WGS) entry which is preliminary data.</text>
</comment>